<dbReference type="Proteomes" id="UP001233999">
    <property type="component" value="Unassembled WGS sequence"/>
</dbReference>
<protein>
    <recommendedName>
        <fullName evidence="6">Major facilitator superfamily (MFS) profile domain-containing protein</fullName>
    </recommendedName>
</protein>
<dbReference type="GO" id="GO:0016020">
    <property type="term" value="C:membrane"/>
    <property type="evidence" value="ECO:0007669"/>
    <property type="project" value="UniProtKB-SubCell"/>
</dbReference>
<evidence type="ECO:0000256" key="3">
    <source>
        <dbReference type="ARBA" id="ARBA00022989"/>
    </source>
</evidence>
<dbReference type="Gene3D" id="1.20.1250.20">
    <property type="entry name" value="MFS general substrate transporter like domains"/>
    <property type="match status" value="1"/>
</dbReference>
<dbReference type="AlphaFoldDB" id="A0AAD7ZBX4"/>
<proteinExistence type="predicted"/>
<evidence type="ECO:0000313" key="8">
    <source>
        <dbReference type="Proteomes" id="UP001233999"/>
    </source>
</evidence>
<evidence type="ECO:0000256" key="2">
    <source>
        <dbReference type="ARBA" id="ARBA00022692"/>
    </source>
</evidence>
<feature type="non-terminal residue" evidence="7">
    <location>
        <position position="168"/>
    </location>
</feature>
<dbReference type="Pfam" id="PF07690">
    <property type="entry name" value="MFS_1"/>
    <property type="match status" value="1"/>
</dbReference>
<sequence length="168" mass="19215">IPSKEAIDVFQPKKILLLLLLSCYNSIVSINHTLPTFQGYTPHYFCQVDNVSAAIEGCVKELNTSVQTNEPSCPQGYQFESERNDWTIVTEWQLVCERRYLRPMLATIYFCGVTIGAFVCGFFADHYGRRFVLITCLCTQGLLGVCLYFTQSLQMFMAVRFIQGFFVQ</sequence>
<keyword evidence="4 5" id="KW-0472">Membrane</keyword>
<feature type="transmembrane region" description="Helical" evidence="5">
    <location>
        <begin position="130"/>
        <end position="150"/>
    </location>
</feature>
<evidence type="ECO:0000256" key="5">
    <source>
        <dbReference type="SAM" id="Phobius"/>
    </source>
</evidence>
<dbReference type="PANTHER" id="PTHR24064">
    <property type="entry name" value="SOLUTE CARRIER FAMILY 22 MEMBER"/>
    <property type="match status" value="1"/>
</dbReference>
<evidence type="ECO:0000256" key="1">
    <source>
        <dbReference type="ARBA" id="ARBA00004141"/>
    </source>
</evidence>
<evidence type="ECO:0000313" key="7">
    <source>
        <dbReference type="EMBL" id="KAJ9577163.1"/>
    </source>
</evidence>
<keyword evidence="3 5" id="KW-1133">Transmembrane helix</keyword>
<feature type="transmembrane region" description="Helical" evidence="5">
    <location>
        <begin position="104"/>
        <end position="124"/>
    </location>
</feature>
<comment type="caution">
    <text evidence="7">The sequence shown here is derived from an EMBL/GenBank/DDBJ whole genome shotgun (WGS) entry which is preliminary data.</text>
</comment>
<accession>A0AAD7ZBX4</accession>
<reference evidence="7" key="1">
    <citation type="journal article" date="2023" name="IScience">
        <title>Live-bearing cockroach genome reveals convergent evolutionary mechanisms linked to viviparity in insects and beyond.</title>
        <authorList>
            <person name="Fouks B."/>
            <person name="Harrison M.C."/>
            <person name="Mikhailova A.A."/>
            <person name="Marchal E."/>
            <person name="English S."/>
            <person name="Carruthers M."/>
            <person name="Jennings E.C."/>
            <person name="Chiamaka E.L."/>
            <person name="Frigard R.A."/>
            <person name="Pippel M."/>
            <person name="Attardo G.M."/>
            <person name="Benoit J.B."/>
            <person name="Bornberg-Bauer E."/>
            <person name="Tobe S.S."/>
        </authorList>
    </citation>
    <scope>NUCLEOTIDE SEQUENCE</scope>
    <source>
        <strain evidence="7">Stay&amp;Tobe</strain>
    </source>
</reference>
<keyword evidence="2 5" id="KW-0812">Transmembrane</keyword>
<dbReference type="SUPFAM" id="SSF103473">
    <property type="entry name" value="MFS general substrate transporter"/>
    <property type="match status" value="1"/>
</dbReference>
<gene>
    <name evidence="7" type="ORF">L9F63_006285</name>
</gene>
<keyword evidence="8" id="KW-1185">Reference proteome</keyword>
<evidence type="ECO:0000256" key="4">
    <source>
        <dbReference type="ARBA" id="ARBA00023136"/>
    </source>
</evidence>
<dbReference type="PROSITE" id="PS50850">
    <property type="entry name" value="MFS"/>
    <property type="match status" value="1"/>
</dbReference>
<feature type="domain" description="Major facilitator superfamily (MFS) profile" evidence="6">
    <location>
        <begin position="15"/>
        <end position="168"/>
    </location>
</feature>
<comment type="subcellular location">
    <subcellularLocation>
        <location evidence="1">Membrane</location>
        <topology evidence="1">Multi-pass membrane protein</topology>
    </subcellularLocation>
</comment>
<feature type="non-terminal residue" evidence="7">
    <location>
        <position position="1"/>
    </location>
</feature>
<dbReference type="GO" id="GO:0022857">
    <property type="term" value="F:transmembrane transporter activity"/>
    <property type="evidence" value="ECO:0007669"/>
    <property type="project" value="InterPro"/>
</dbReference>
<dbReference type="EMBL" id="JASPKZ010009372">
    <property type="protein sequence ID" value="KAJ9577163.1"/>
    <property type="molecule type" value="Genomic_DNA"/>
</dbReference>
<organism evidence="7 8">
    <name type="scientific">Diploptera punctata</name>
    <name type="common">Pacific beetle cockroach</name>
    <dbReference type="NCBI Taxonomy" id="6984"/>
    <lineage>
        <taxon>Eukaryota</taxon>
        <taxon>Metazoa</taxon>
        <taxon>Ecdysozoa</taxon>
        <taxon>Arthropoda</taxon>
        <taxon>Hexapoda</taxon>
        <taxon>Insecta</taxon>
        <taxon>Pterygota</taxon>
        <taxon>Neoptera</taxon>
        <taxon>Polyneoptera</taxon>
        <taxon>Dictyoptera</taxon>
        <taxon>Blattodea</taxon>
        <taxon>Blaberoidea</taxon>
        <taxon>Blaberidae</taxon>
        <taxon>Diplopterinae</taxon>
        <taxon>Diploptera</taxon>
    </lineage>
</organism>
<dbReference type="InterPro" id="IPR036259">
    <property type="entry name" value="MFS_trans_sf"/>
</dbReference>
<dbReference type="InterPro" id="IPR020846">
    <property type="entry name" value="MFS_dom"/>
</dbReference>
<name>A0AAD7ZBX4_DIPPU</name>
<dbReference type="InterPro" id="IPR011701">
    <property type="entry name" value="MFS"/>
</dbReference>
<reference evidence="7" key="2">
    <citation type="submission" date="2023-05" db="EMBL/GenBank/DDBJ databases">
        <authorList>
            <person name="Fouks B."/>
        </authorList>
    </citation>
    <scope>NUCLEOTIDE SEQUENCE</scope>
    <source>
        <strain evidence="7">Stay&amp;Tobe</strain>
        <tissue evidence="7">Testes</tissue>
    </source>
</reference>
<evidence type="ECO:0000259" key="6">
    <source>
        <dbReference type="PROSITE" id="PS50850"/>
    </source>
</evidence>